<dbReference type="OrthoDB" id="8181742at2759"/>
<sequence length="137" mass="15970">MAPIIIPEVDMLSVSKSSEVERRAILGFAPKIKLVTVDYAALDRIDTFYLDCQKYRDYYRDPYDKLQKPAAFKYHQGKCGIKLEHSVEQLRSPIRWVEERKPLVYPMTYQSTMRLNTLAASMMGGCYDPSSCNRYKR</sequence>
<organism evidence="1 2">
    <name type="scientific">Drosophila guanche</name>
    <name type="common">Fruit fly</name>
    <dbReference type="NCBI Taxonomy" id="7266"/>
    <lineage>
        <taxon>Eukaryota</taxon>
        <taxon>Metazoa</taxon>
        <taxon>Ecdysozoa</taxon>
        <taxon>Arthropoda</taxon>
        <taxon>Hexapoda</taxon>
        <taxon>Insecta</taxon>
        <taxon>Pterygota</taxon>
        <taxon>Neoptera</taxon>
        <taxon>Endopterygota</taxon>
        <taxon>Diptera</taxon>
        <taxon>Brachycera</taxon>
        <taxon>Muscomorpha</taxon>
        <taxon>Ephydroidea</taxon>
        <taxon>Drosophilidae</taxon>
        <taxon>Drosophila</taxon>
        <taxon>Sophophora</taxon>
    </lineage>
</organism>
<proteinExistence type="predicted"/>
<gene>
    <name evidence="1" type="ORF">DGUA_6G004485</name>
</gene>
<name>A0A3B0JUX5_DROGU</name>
<evidence type="ECO:0000313" key="2">
    <source>
        <dbReference type="Proteomes" id="UP000268350"/>
    </source>
</evidence>
<accession>A0A3B0JUX5</accession>
<dbReference type="OMA" id="YDKLHKP"/>
<dbReference type="Proteomes" id="UP000268350">
    <property type="component" value="Unassembled WGS sequence"/>
</dbReference>
<dbReference type="AlphaFoldDB" id="A0A3B0JUX5"/>
<keyword evidence="2" id="KW-1185">Reference proteome</keyword>
<dbReference type="STRING" id="7266.A0A3B0JUX5"/>
<protein>
    <submittedName>
        <fullName evidence="1">Uncharacterized protein</fullName>
    </submittedName>
</protein>
<reference evidence="2" key="1">
    <citation type="submission" date="2018-01" db="EMBL/GenBank/DDBJ databases">
        <authorList>
            <person name="Alioto T."/>
            <person name="Alioto T."/>
        </authorList>
    </citation>
    <scope>NUCLEOTIDE SEQUENCE [LARGE SCALE GENOMIC DNA]</scope>
</reference>
<dbReference type="EMBL" id="OUUW01000010">
    <property type="protein sequence ID" value="SPP85905.1"/>
    <property type="molecule type" value="Genomic_DNA"/>
</dbReference>
<evidence type="ECO:0000313" key="1">
    <source>
        <dbReference type="EMBL" id="SPP85905.1"/>
    </source>
</evidence>